<comment type="caution">
    <text evidence="1">The sequence shown here is derived from an EMBL/GenBank/DDBJ whole genome shotgun (WGS) entry which is preliminary data.</text>
</comment>
<accession>A0ABN9QG47</accession>
<sequence length="277" mass="29709">MLLSPPGSFLGPLRPRLGLKGCAVPCGTPMLACDFCVCSCSPELSVQPFQKSAGSCHPHHPDSTGPHPTPRLAREMGWGPSWHRGAKCSMTTDKFQRPRSHCSSMDGSCVSGNQKEVVSQCRVPTGGKCMIAVPCRYTVKACPPEAGRAERVASKRLCKQGLVYFRREVADSRAMSGFSNVCKGISPASTFDFSSNFSFKVSLALIVDGDDCWPGATVMMCGRFESERGMITYSSEDPIVQREQDFVFSNIIGFCPHGATCLSPCPSSPCSGAGIFA</sequence>
<proteinExistence type="predicted"/>
<protein>
    <submittedName>
        <fullName evidence="1">Uncharacterized protein</fullName>
    </submittedName>
</protein>
<gene>
    <name evidence="1" type="ORF">PCOR1329_LOCUS11629</name>
</gene>
<reference evidence="1" key="1">
    <citation type="submission" date="2023-10" db="EMBL/GenBank/DDBJ databases">
        <authorList>
            <person name="Chen Y."/>
            <person name="Shah S."/>
            <person name="Dougan E. K."/>
            <person name="Thang M."/>
            <person name="Chan C."/>
        </authorList>
    </citation>
    <scope>NUCLEOTIDE SEQUENCE [LARGE SCALE GENOMIC DNA]</scope>
</reference>
<organism evidence="1 2">
    <name type="scientific">Prorocentrum cordatum</name>
    <dbReference type="NCBI Taxonomy" id="2364126"/>
    <lineage>
        <taxon>Eukaryota</taxon>
        <taxon>Sar</taxon>
        <taxon>Alveolata</taxon>
        <taxon>Dinophyceae</taxon>
        <taxon>Prorocentrales</taxon>
        <taxon>Prorocentraceae</taxon>
        <taxon>Prorocentrum</taxon>
    </lineage>
</organism>
<dbReference type="Proteomes" id="UP001189429">
    <property type="component" value="Unassembled WGS sequence"/>
</dbReference>
<evidence type="ECO:0000313" key="2">
    <source>
        <dbReference type="Proteomes" id="UP001189429"/>
    </source>
</evidence>
<dbReference type="EMBL" id="CAUYUJ010003348">
    <property type="protein sequence ID" value="CAK0804964.1"/>
    <property type="molecule type" value="Genomic_DNA"/>
</dbReference>
<keyword evidence="2" id="KW-1185">Reference proteome</keyword>
<evidence type="ECO:0000313" key="1">
    <source>
        <dbReference type="EMBL" id="CAK0804964.1"/>
    </source>
</evidence>
<name>A0ABN9QG47_9DINO</name>